<accession>H2YXW4</accession>
<reference evidence="1" key="2">
    <citation type="submission" date="2025-08" db="UniProtKB">
        <authorList>
            <consortium name="Ensembl"/>
        </authorList>
    </citation>
    <scope>IDENTIFICATION</scope>
</reference>
<name>H2YXW4_CIOSA</name>
<sequence length="82" mass="9347">MRKVNTNAGKKSKKVEKFGIMTLKEAIDMAKFDEKIVINWCNDKIKGASKTFCGWCTFTANRSLITDGRTAAVIFRNKCMHR</sequence>
<proteinExistence type="predicted"/>
<dbReference type="HOGENOM" id="CLU_2564272_0_0_1"/>
<dbReference type="Proteomes" id="UP000007875">
    <property type="component" value="Unassembled WGS sequence"/>
</dbReference>
<dbReference type="InParanoid" id="H2YXW4"/>
<evidence type="ECO:0000313" key="1">
    <source>
        <dbReference type="Ensembl" id="ENSCSAVP00000010175.1"/>
    </source>
</evidence>
<reference evidence="1" key="3">
    <citation type="submission" date="2025-09" db="UniProtKB">
        <authorList>
            <consortium name="Ensembl"/>
        </authorList>
    </citation>
    <scope>IDENTIFICATION</scope>
</reference>
<dbReference type="Ensembl" id="ENSCSAVT00000010299.1">
    <property type="protein sequence ID" value="ENSCSAVP00000010175.1"/>
    <property type="gene ID" value="ENSCSAVG00000006005.1"/>
</dbReference>
<keyword evidence="2" id="KW-1185">Reference proteome</keyword>
<dbReference type="AlphaFoldDB" id="H2YXW4"/>
<evidence type="ECO:0000313" key="2">
    <source>
        <dbReference type="Proteomes" id="UP000007875"/>
    </source>
</evidence>
<protein>
    <submittedName>
        <fullName evidence="1">Uncharacterized protein</fullName>
    </submittedName>
</protein>
<organism evidence="1 2">
    <name type="scientific">Ciona savignyi</name>
    <name type="common">Pacific transparent sea squirt</name>
    <dbReference type="NCBI Taxonomy" id="51511"/>
    <lineage>
        <taxon>Eukaryota</taxon>
        <taxon>Metazoa</taxon>
        <taxon>Chordata</taxon>
        <taxon>Tunicata</taxon>
        <taxon>Ascidiacea</taxon>
        <taxon>Phlebobranchia</taxon>
        <taxon>Cionidae</taxon>
        <taxon>Ciona</taxon>
    </lineage>
</organism>
<reference evidence="2" key="1">
    <citation type="submission" date="2003-08" db="EMBL/GenBank/DDBJ databases">
        <authorList>
            <person name="Birren B."/>
            <person name="Nusbaum C."/>
            <person name="Abebe A."/>
            <person name="Abouelleil A."/>
            <person name="Adekoya E."/>
            <person name="Ait-zahra M."/>
            <person name="Allen N."/>
            <person name="Allen T."/>
            <person name="An P."/>
            <person name="Anderson M."/>
            <person name="Anderson S."/>
            <person name="Arachchi H."/>
            <person name="Armbruster J."/>
            <person name="Bachantsang P."/>
            <person name="Baldwin J."/>
            <person name="Barry A."/>
            <person name="Bayul T."/>
            <person name="Blitshsteyn B."/>
            <person name="Bloom T."/>
            <person name="Blye J."/>
            <person name="Boguslavskiy L."/>
            <person name="Borowsky M."/>
            <person name="Boukhgalter B."/>
            <person name="Brunache A."/>
            <person name="Butler J."/>
            <person name="Calixte N."/>
            <person name="Calvo S."/>
            <person name="Camarata J."/>
            <person name="Campo K."/>
            <person name="Chang J."/>
            <person name="Cheshatsang Y."/>
            <person name="Citroen M."/>
            <person name="Collymore A."/>
            <person name="Considine T."/>
            <person name="Cook A."/>
            <person name="Cooke P."/>
            <person name="Corum B."/>
            <person name="Cuomo C."/>
            <person name="David R."/>
            <person name="Dawoe T."/>
            <person name="Degray S."/>
            <person name="Dodge S."/>
            <person name="Dooley K."/>
            <person name="Dorje P."/>
            <person name="Dorjee K."/>
            <person name="Dorris L."/>
            <person name="Duffey N."/>
            <person name="Dupes A."/>
            <person name="Elkins T."/>
            <person name="Engels R."/>
            <person name="Erickson J."/>
            <person name="Farina A."/>
            <person name="Faro S."/>
            <person name="Ferreira P."/>
            <person name="Fischer H."/>
            <person name="Fitzgerald M."/>
            <person name="Foley K."/>
            <person name="Gage D."/>
            <person name="Galagan J."/>
            <person name="Gearin G."/>
            <person name="Gnerre S."/>
            <person name="Gnirke A."/>
            <person name="Goyette A."/>
            <person name="Graham J."/>
            <person name="Grandbois E."/>
            <person name="Gyaltsen K."/>
            <person name="Hafez N."/>
            <person name="Hagopian D."/>
            <person name="Hagos B."/>
            <person name="Hall J."/>
            <person name="Hatcher B."/>
            <person name="Heller A."/>
            <person name="Higgins H."/>
            <person name="Honan T."/>
            <person name="Horn A."/>
            <person name="Houde N."/>
            <person name="Hughes L."/>
            <person name="Hulme W."/>
            <person name="Husby E."/>
            <person name="Iliev I."/>
            <person name="Jaffe D."/>
            <person name="Jones C."/>
            <person name="Kamal M."/>
            <person name="Kamat A."/>
            <person name="Kamvysselis M."/>
            <person name="Karlsson E."/>
            <person name="Kells C."/>
            <person name="Kieu A."/>
            <person name="Kisner P."/>
            <person name="Kodira C."/>
            <person name="Kulbokas E."/>
            <person name="Labutti K."/>
            <person name="Lama D."/>
            <person name="Landers T."/>
            <person name="Leger J."/>
            <person name="Levine S."/>
            <person name="Lewis D."/>
            <person name="Lewis T."/>
            <person name="Lindblad-toh K."/>
            <person name="Liu X."/>
            <person name="Lokyitsang T."/>
            <person name="Lokyitsang Y."/>
            <person name="Lucien O."/>
            <person name="Lui A."/>
            <person name="Ma L.J."/>
            <person name="Mabbitt R."/>
            <person name="Macdonald J."/>
            <person name="Maclean C."/>
            <person name="Major J."/>
            <person name="Manning J."/>
            <person name="Marabella R."/>
            <person name="Maru K."/>
            <person name="Matthews C."/>
            <person name="Mauceli E."/>
            <person name="Mccarthy M."/>
            <person name="Mcdonough S."/>
            <person name="Mcghee T."/>
            <person name="Meldrim J."/>
            <person name="Meneus L."/>
            <person name="Mesirov J."/>
            <person name="Mihalev A."/>
            <person name="Mihova T."/>
            <person name="Mikkelsen T."/>
            <person name="Mlenga V."/>
            <person name="Moru K."/>
            <person name="Mozes J."/>
            <person name="Mulrain L."/>
            <person name="Munson G."/>
            <person name="Naylor J."/>
            <person name="Newes C."/>
            <person name="Nguyen C."/>
            <person name="Nguyen N."/>
            <person name="Nguyen T."/>
            <person name="Nicol R."/>
            <person name="Nielsen C."/>
            <person name="Nizzari M."/>
            <person name="Norbu C."/>
            <person name="Norbu N."/>
            <person name="O'donnell P."/>
            <person name="Okoawo O."/>
            <person name="O'leary S."/>
            <person name="Omotosho B."/>
            <person name="O'neill K."/>
            <person name="Osman S."/>
            <person name="Parker S."/>
            <person name="Perrin D."/>
            <person name="Phunkhang P."/>
            <person name="Piqani B."/>
            <person name="Purcell S."/>
            <person name="Rachupka T."/>
            <person name="Ramasamy U."/>
            <person name="Rameau R."/>
            <person name="Ray V."/>
            <person name="Raymond C."/>
            <person name="Retta R."/>
            <person name="Richardson S."/>
            <person name="Rise C."/>
            <person name="Rodriguez J."/>
            <person name="Rogers J."/>
            <person name="Rogov P."/>
            <person name="Rutman M."/>
            <person name="Schupbach R."/>
            <person name="Seaman C."/>
            <person name="Settipalli S."/>
            <person name="Sharpe T."/>
            <person name="Sheridan J."/>
            <person name="Sherpa N."/>
            <person name="Shi J."/>
            <person name="Smirnov S."/>
            <person name="Smith C."/>
            <person name="Sougnez C."/>
            <person name="Spencer B."/>
            <person name="Stalker J."/>
            <person name="Stange-thomann N."/>
            <person name="Stavropoulos S."/>
            <person name="Stetson K."/>
            <person name="Stone C."/>
            <person name="Stone S."/>
            <person name="Stubbs M."/>
            <person name="Talamas J."/>
            <person name="Tchuinga P."/>
            <person name="Tenzing P."/>
            <person name="Tesfaye S."/>
            <person name="Theodore J."/>
            <person name="Thoulutsang Y."/>
            <person name="Topham K."/>
            <person name="Towey S."/>
            <person name="Tsamla T."/>
            <person name="Tsomo N."/>
            <person name="Vallee D."/>
            <person name="Vassiliev H."/>
            <person name="Venkataraman V."/>
            <person name="Vinson J."/>
            <person name="Vo A."/>
            <person name="Wade C."/>
            <person name="Wang S."/>
            <person name="Wangchuk T."/>
            <person name="Wangdi T."/>
            <person name="Whittaker C."/>
            <person name="Wilkinson J."/>
            <person name="Wu Y."/>
            <person name="Wyman D."/>
            <person name="Yadav S."/>
            <person name="Yang S."/>
            <person name="Yang X."/>
            <person name="Yeager S."/>
            <person name="Yee E."/>
            <person name="Young G."/>
            <person name="Zainoun J."/>
            <person name="Zembeck L."/>
            <person name="Zimmer A."/>
            <person name="Zody M."/>
            <person name="Lander E."/>
        </authorList>
    </citation>
    <scope>NUCLEOTIDE SEQUENCE [LARGE SCALE GENOMIC DNA]</scope>
</reference>